<evidence type="ECO:0000313" key="2">
    <source>
        <dbReference type="Proteomes" id="UP000765509"/>
    </source>
</evidence>
<dbReference type="EMBL" id="AVOT02081185">
    <property type="protein sequence ID" value="MBW0567647.1"/>
    <property type="molecule type" value="Genomic_DNA"/>
</dbReference>
<proteinExistence type="predicted"/>
<accession>A0A9Q3JTT9</accession>
<keyword evidence="2" id="KW-1185">Reference proteome</keyword>
<sequence length="312" mass="35706">MLRWQIAIQEYRGNMTIVHKDGNIQKNADGLRIWPLLNNIDNPVYVPEEASPQVPLEGISVIDLHTTFFEEVRNSYTQDKKCKLAYKTSINASTNQTPDILEKGWNAKLTQDSLRKELIGIKTTASGFKGMLEKSRKNAVRFIEDSFAYPKDKWDKSHATPYFKVRDLVLVSTTNFNNIKGCKILNDSFAGPSVIKALHGENAVEAEISEELSNKNSTFPVSLIKTYKSSYPESFLLKNKFHQVLPPIESSGIKNITKSSKERKLRTKKVREYLVRYSDPACEYELLAEKDIPEATKLLRRPRYTRNNNITK</sequence>
<protein>
    <submittedName>
        <fullName evidence="1">Uncharacterized protein</fullName>
    </submittedName>
</protein>
<dbReference type="AlphaFoldDB" id="A0A9Q3JTT9"/>
<gene>
    <name evidence="1" type="ORF">O181_107362</name>
</gene>
<evidence type="ECO:0000313" key="1">
    <source>
        <dbReference type="EMBL" id="MBW0567647.1"/>
    </source>
</evidence>
<dbReference type="Proteomes" id="UP000765509">
    <property type="component" value="Unassembled WGS sequence"/>
</dbReference>
<name>A0A9Q3JTT9_9BASI</name>
<reference evidence="1" key="1">
    <citation type="submission" date="2021-03" db="EMBL/GenBank/DDBJ databases">
        <title>Draft genome sequence of rust myrtle Austropuccinia psidii MF-1, a brazilian biotype.</title>
        <authorList>
            <person name="Quecine M.C."/>
            <person name="Pachon D.M.R."/>
            <person name="Bonatelli M.L."/>
            <person name="Correr F.H."/>
            <person name="Franceschini L.M."/>
            <person name="Leite T.F."/>
            <person name="Margarido G.R.A."/>
            <person name="Almeida C.A."/>
            <person name="Ferrarezi J.A."/>
            <person name="Labate C.A."/>
        </authorList>
    </citation>
    <scope>NUCLEOTIDE SEQUENCE</scope>
    <source>
        <strain evidence="1">MF-1</strain>
    </source>
</reference>
<organism evidence="1 2">
    <name type="scientific">Austropuccinia psidii MF-1</name>
    <dbReference type="NCBI Taxonomy" id="1389203"/>
    <lineage>
        <taxon>Eukaryota</taxon>
        <taxon>Fungi</taxon>
        <taxon>Dikarya</taxon>
        <taxon>Basidiomycota</taxon>
        <taxon>Pucciniomycotina</taxon>
        <taxon>Pucciniomycetes</taxon>
        <taxon>Pucciniales</taxon>
        <taxon>Sphaerophragmiaceae</taxon>
        <taxon>Austropuccinia</taxon>
    </lineage>
</organism>
<comment type="caution">
    <text evidence="1">The sequence shown here is derived from an EMBL/GenBank/DDBJ whole genome shotgun (WGS) entry which is preliminary data.</text>
</comment>